<evidence type="ECO:0000313" key="4">
    <source>
        <dbReference type="Proteomes" id="UP000038040"/>
    </source>
</evidence>
<dbReference type="GO" id="GO:0045499">
    <property type="term" value="F:chemorepellent activity"/>
    <property type="evidence" value="ECO:0007669"/>
    <property type="project" value="TreeGrafter"/>
</dbReference>
<dbReference type="PANTHER" id="PTHR11036">
    <property type="entry name" value="SEMAPHORIN"/>
    <property type="match status" value="1"/>
</dbReference>
<dbReference type="GO" id="GO:0007411">
    <property type="term" value="P:axon guidance"/>
    <property type="evidence" value="ECO:0007669"/>
    <property type="project" value="TreeGrafter"/>
</dbReference>
<dbReference type="WBParaSite" id="DME_0000343701-mRNA-1">
    <property type="protein sequence ID" value="DME_0000343701-mRNA-1"/>
    <property type="gene ID" value="DME_0000343701"/>
</dbReference>
<protein>
    <submittedName>
        <fullName evidence="6">Sema domain-containing protein</fullName>
    </submittedName>
</protein>
<reference evidence="6" key="1">
    <citation type="submission" date="2017-02" db="UniProtKB">
        <authorList>
            <consortium name="WormBaseParasite"/>
        </authorList>
    </citation>
    <scope>IDENTIFICATION</scope>
</reference>
<dbReference type="GO" id="GO:0005886">
    <property type="term" value="C:plasma membrane"/>
    <property type="evidence" value="ECO:0007669"/>
    <property type="project" value="TreeGrafter"/>
</dbReference>
<evidence type="ECO:0000313" key="3">
    <source>
        <dbReference type="EMBL" id="VDN50330.1"/>
    </source>
</evidence>
<dbReference type="GO" id="GO:0030215">
    <property type="term" value="F:semaphorin receptor binding"/>
    <property type="evidence" value="ECO:0007669"/>
    <property type="project" value="InterPro"/>
</dbReference>
<dbReference type="InterPro" id="IPR027231">
    <property type="entry name" value="Semaphorin"/>
</dbReference>
<dbReference type="SUPFAM" id="SSF103575">
    <property type="entry name" value="Plexin repeat"/>
    <property type="match status" value="1"/>
</dbReference>
<dbReference type="SUPFAM" id="SSF101912">
    <property type="entry name" value="Sema domain"/>
    <property type="match status" value="1"/>
</dbReference>
<evidence type="ECO:0000313" key="6">
    <source>
        <dbReference type="WBParaSite" id="DME_0000343701-mRNA-1"/>
    </source>
</evidence>
<feature type="domain" description="Sema" evidence="2">
    <location>
        <begin position="1"/>
        <end position="463"/>
    </location>
</feature>
<dbReference type="InterPro" id="IPR015943">
    <property type="entry name" value="WD40/YVTN_repeat-like_dom_sf"/>
</dbReference>
<name>A0A0N4U8Q2_DRAME</name>
<dbReference type="EMBL" id="UYYG01000002">
    <property type="protein sequence ID" value="VDN50330.1"/>
    <property type="molecule type" value="Genomic_DNA"/>
</dbReference>
<organism evidence="4 6">
    <name type="scientific">Dracunculus medinensis</name>
    <name type="common">Guinea worm</name>
    <dbReference type="NCBI Taxonomy" id="318479"/>
    <lineage>
        <taxon>Eukaryota</taxon>
        <taxon>Metazoa</taxon>
        <taxon>Ecdysozoa</taxon>
        <taxon>Nematoda</taxon>
        <taxon>Chromadorea</taxon>
        <taxon>Rhabditida</taxon>
        <taxon>Spirurina</taxon>
        <taxon>Dracunculoidea</taxon>
        <taxon>Dracunculidae</taxon>
        <taxon>Dracunculus</taxon>
    </lineage>
</organism>
<keyword evidence="5" id="KW-1185">Reference proteome</keyword>
<dbReference type="Gene3D" id="2.130.10.10">
    <property type="entry name" value="YVTN repeat-like/Quinoprotein amine dehydrogenase"/>
    <property type="match status" value="1"/>
</dbReference>
<dbReference type="Pfam" id="PF01403">
    <property type="entry name" value="Sema"/>
    <property type="match status" value="1"/>
</dbReference>
<dbReference type="InterPro" id="IPR036352">
    <property type="entry name" value="Semap_dom_sf"/>
</dbReference>
<accession>A0A0N4U8Q2</accession>
<proteinExistence type="predicted"/>
<dbReference type="GO" id="GO:0030335">
    <property type="term" value="P:positive regulation of cell migration"/>
    <property type="evidence" value="ECO:0007669"/>
    <property type="project" value="TreeGrafter"/>
</dbReference>
<reference evidence="3 5" key="2">
    <citation type="submission" date="2018-11" db="EMBL/GenBank/DDBJ databases">
        <authorList>
            <consortium name="Pathogen Informatics"/>
        </authorList>
    </citation>
    <scope>NUCLEOTIDE SEQUENCE [LARGE SCALE GENOMIC DNA]</scope>
</reference>
<dbReference type="InterPro" id="IPR001627">
    <property type="entry name" value="Semap_dom"/>
</dbReference>
<dbReference type="GO" id="GO:0071526">
    <property type="term" value="P:semaphorin-plexin signaling pathway"/>
    <property type="evidence" value="ECO:0007669"/>
    <property type="project" value="TreeGrafter"/>
</dbReference>
<dbReference type="STRING" id="318479.A0A0N4U8Q2"/>
<dbReference type="SMART" id="SM00630">
    <property type="entry name" value="Sema"/>
    <property type="match status" value="1"/>
</dbReference>
<dbReference type="Proteomes" id="UP000038040">
    <property type="component" value="Unplaced"/>
</dbReference>
<comment type="caution">
    <text evidence="1">Lacks conserved residue(s) required for the propagation of feature annotation.</text>
</comment>
<dbReference type="AlphaFoldDB" id="A0A0N4U8Q2"/>
<dbReference type="OrthoDB" id="9988752at2759"/>
<evidence type="ECO:0000313" key="5">
    <source>
        <dbReference type="Proteomes" id="UP000274756"/>
    </source>
</evidence>
<evidence type="ECO:0000259" key="2">
    <source>
        <dbReference type="PROSITE" id="PS51004"/>
    </source>
</evidence>
<gene>
    <name evidence="3" type="ORF">DME_LOCUS303</name>
</gene>
<dbReference type="PANTHER" id="PTHR11036:SF139">
    <property type="entry name" value="SEMAPHORIN-2A"/>
    <property type="match status" value="1"/>
</dbReference>
<evidence type="ECO:0000256" key="1">
    <source>
        <dbReference type="PROSITE-ProRule" id="PRU00352"/>
    </source>
</evidence>
<dbReference type="Proteomes" id="UP000274756">
    <property type="component" value="Unassembled WGS sequence"/>
</dbReference>
<sequence length="645" mass="73009">MVFCFLDNVFSQGNLSYRKMLLDPKSASLYVGANGNLFKLWAYNINETIDGLYARVELSVSDRVNEECRQMGHIECVNGIRLLFLTEDRQTLLVCSSNAIKPQLHEFDAKALQQRTFPENVIGICSPDPHMNTTAIYVEWGNPGNIPSFYSGIRTGLSLDNHLIYRPPLMLDNKEIYSSVRTIYTDSKWLNGINFLIEKPQFVASLSSGNYVYFFFREVALEHGNYDRVIYSRVARLCKMDVGGKIVLRQVWTSFVKARLNCSIPSQFPFYFDHIQSVYSVEDSSDTLIYATLTASDILFGGSAVCIFSLNAINQLFDQGVFMEISTSSSSWTITAPEDIPVYRPGSCSPNSADIPDGDLHFAKSHLLMADAVSGATLLALPNELFTHIVVDVVGDSIYVVFVYSHHSRTLHKFIHWNGITEPRSKLLITYSLSTPLPAFSITILPGEFLYFSDEQMVSQYSLAQCKSYTTCAKCAIDPYCSWNSARSLCYKRNTDHSSAIGWVSVGPEDNNKCAASIKRISMKAYQGDALHLICDSLPTLWKFNDEIIQSSTQKVFTMAGGMVLFNVSSLDNGVYECSSNDDVVVLYDIEIDETECAQPTTLAQFQSTYREWCRKFSNYKLSIDRWQRWYDRNVCALYESKRYR</sequence>
<dbReference type="PROSITE" id="PS51004">
    <property type="entry name" value="SEMA"/>
    <property type="match status" value="1"/>
</dbReference>